<reference evidence="2 3" key="1">
    <citation type="submission" date="2021-06" db="EMBL/GenBank/DDBJ databases">
        <authorList>
            <person name="Kallberg Y."/>
            <person name="Tangrot J."/>
            <person name="Rosling A."/>
        </authorList>
    </citation>
    <scope>NUCLEOTIDE SEQUENCE [LARGE SCALE GENOMIC DNA]</scope>
    <source>
        <strain evidence="2 3">120-4 pot B 10/14</strain>
    </source>
</reference>
<evidence type="ECO:0000313" key="3">
    <source>
        <dbReference type="Proteomes" id="UP000789901"/>
    </source>
</evidence>
<gene>
    <name evidence="2" type="ORF">GMARGA_LOCUS38123</name>
</gene>
<sequence length="73" mass="8573">KFEKVISDDEPNIDEVEISSDDESSDDDIDIHQPSTHKHQLRSITDHQNLPSNSNETIITKVKEFIYNSFWHY</sequence>
<dbReference type="Proteomes" id="UP000789901">
    <property type="component" value="Unassembled WGS sequence"/>
</dbReference>
<comment type="caution">
    <text evidence="2">The sequence shown here is derived from an EMBL/GenBank/DDBJ whole genome shotgun (WGS) entry which is preliminary data.</text>
</comment>
<evidence type="ECO:0000313" key="2">
    <source>
        <dbReference type="EMBL" id="CAG8846359.1"/>
    </source>
</evidence>
<organism evidence="2 3">
    <name type="scientific">Gigaspora margarita</name>
    <dbReference type="NCBI Taxonomy" id="4874"/>
    <lineage>
        <taxon>Eukaryota</taxon>
        <taxon>Fungi</taxon>
        <taxon>Fungi incertae sedis</taxon>
        <taxon>Mucoromycota</taxon>
        <taxon>Glomeromycotina</taxon>
        <taxon>Glomeromycetes</taxon>
        <taxon>Diversisporales</taxon>
        <taxon>Gigasporaceae</taxon>
        <taxon>Gigaspora</taxon>
    </lineage>
</organism>
<feature type="compositionally biased region" description="Acidic residues" evidence="1">
    <location>
        <begin position="8"/>
        <end position="29"/>
    </location>
</feature>
<accession>A0ABN7X2C9</accession>
<feature type="non-terminal residue" evidence="2">
    <location>
        <position position="73"/>
    </location>
</feature>
<evidence type="ECO:0000256" key="1">
    <source>
        <dbReference type="SAM" id="MobiDB-lite"/>
    </source>
</evidence>
<protein>
    <submittedName>
        <fullName evidence="2">9035_t:CDS:1</fullName>
    </submittedName>
</protein>
<keyword evidence="3" id="KW-1185">Reference proteome</keyword>
<proteinExistence type="predicted"/>
<feature type="non-terminal residue" evidence="2">
    <location>
        <position position="1"/>
    </location>
</feature>
<name>A0ABN7X2C9_GIGMA</name>
<feature type="compositionally biased region" description="Polar residues" evidence="1">
    <location>
        <begin position="42"/>
        <end position="53"/>
    </location>
</feature>
<feature type="region of interest" description="Disordered" evidence="1">
    <location>
        <begin position="1"/>
        <end position="53"/>
    </location>
</feature>
<dbReference type="EMBL" id="CAJVQB010083141">
    <property type="protein sequence ID" value="CAG8846359.1"/>
    <property type="molecule type" value="Genomic_DNA"/>
</dbReference>